<dbReference type="Gene3D" id="3.90.550.10">
    <property type="entry name" value="Spore Coat Polysaccharide Biosynthesis Protein SpsA, Chain A"/>
    <property type="match status" value="1"/>
</dbReference>
<dbReference type="AlphaFoldDB" id="S7T779"/>
<reference evidence="1 2" key="1">
    <citation type="journal article" date="2013" name="Genome Announc.">
        <title>Draft genome sequences for three mercury-methylating, sulfate-reducing bacteria.</title>
        <authorList>
            <person name="Brown S.D."/>
            <person name="Hurt R.A.Jr."/>
            <person name="Gilmour C.C."/>
            <person name="Elias D.A."/>
        </authorList>
    </citation>
    <scope>NUCLEOTIDE SEQUENCE [LARGE SCALE GENOMIC DNA]</scope>
    <source>
        <strain evidence="1 2">DSM 16529</strain>
    </source>
</reference>
<dbReference type="eggNOG" id="ENOG50318JT">
    <property type="taxonomic scope" value="Bacteria"/>
</dbReference>
<dbReference type="SUPFAM" id="SSF53448">
    <property type="entry name" value="Nucleotide-diphospho-sugar transferases"/>
    <property type="match status" value="1"/>
</dbReference>
<organism evidence="1 2">
    <name type="scientific">Alkalidesulfovibrio alkalitolerans DSM 16529</name>
    <dbReference type="NCBI Taxonomy" id="1121439"/>
    <lineage>
        <taxon>Bacteria</taxon>
        <taxon>Pseudomonadati</taxon>
        <taxon>Thermodesulfobacteriota</taxon>
        <taxon>Desulfovibrionia</taxon>
        <taxon>Desulfovibrionales</taxon>
        <taxon>Desulfovibrionaceae</taxon>
        <taxon>Alkalidesulfovibrio</taxon>
    </lineage>
</organism>
<dbReference type="PATRIC" id="fig|1121439.3.peg.2153"/>
<name>S7T779_9BACT</name>
<accession>S7T779</accession>
<evidence type="ECO:0008006" key="3">
    <source>
        <dbReference type="Google" id="ProtNLM"/>
    </source>
</evidence>
<evidence type="ECO:0000313" key="2">
    <source>
        <dbReference type="Proteomes" id="UP000014975"/>
    </source>
</evidence>
<dbReference type="InterPro" id="IPR029044">
    <property type="entry name" value="Nucleotide-diphossugar_trans"/>
</dbReference>
<dbReference type="Proteomes" id="UP000014975">
    <property type="component" value="Unassembled WGS sequence"/>
</dbReference>
<keyword evidence="2" id="KW-1185">Reference proteome</keyword>
<protein>
    <recommendedName>
        <fullName evidence="3">Glycosyltransferase</fullName>
    </recommendedName>
</protein>
<gene>
    <name evidence="1" type="ORF">dsat_0788</name>
</gene>
<evidence type="ECO:0000313" key="1">
    <source>
        <dbReference type="EMBL" id="EPR32436.1"/>
    </source>
</evidence>
<dbReference type="EMBL" id="ATHI01000027">
    <property type="protein sequence ID" value="EPR32436.1"/>
    <property type="molecule type" value="Genomic_DNA"/>
</dbReference>
<sequence>MHNPNIMAARRTITMTLFNRPEYLRKVLGALSRCIGIERYHLIACVEPGNAEVLDLARGVGFTRSTRVVENEKLLSCPVNVYQALSLAFLETDYNIHLEDDILLARDALLYFEHCGRAFRDDASVFTVTAYNNQKPPEPEWGRTARRAWFTPWSWATWRDRFEEMRPLWDFDYSHGNWDNNLNTRVRGERVEIFPILARAQNIGVEGVHIPSAEWGRTFHYNEFWAGRVAAPRNPDWAENPDWEWSPHQADPEQLRKLPREWLRAAGIPLPPELDED</sequence>
<proteinExistence type="predicted"/>
<comment type="caution">
    <text evidence="1">The sequence shown here is derived from an EMBL/GenBank/DDBJ whole genome shotgun (WGS) entry which is preliminary data.</text>
</comment>